<keyword evidence="12" id="KW-1185">Reference proteome</keyword>
<dbReference type="SMART" id="SM00382">
    <property type="entry name" value="AAA"/>
    <property type="match status" value="1"/>
</dbReference>
<evidence type="ECO:0000256" key="4">
    <source>
        <dbReference type="ARBA" id="ARBA00022840"/>
    </source>
</evidence>
<dbReference type="PROSITE" id="PS50893">
    <property type="entry name" value="ABC_TRANSPORTER_2"/>
    <property type="match status" value="1"/>
</dbReference>
<dbReference type="SUPFAM" id="SSF90123">
    <property type="entry name" value="ABC transporter transmembrane region"/>
    <property type="match status" value="1"/>
</dbReference>
<dbReference type="Gene3D" id="1.20.1560.10">
    <property type="entry name" value="ABC transporter type 1, transmembrane domain"/>
    <property type="match status" value="1"/>
</dbReference>
<proteinExistence type="predicted"/>
<dbReference type="Gene3D" id="3.40.50.300">
    <property type="entry name" value="P-loop containing nucleotide triphosphate hydrolases"/>
    <property type="match status" value="1"/>
</dbReference>
<dbReference type="InterPro" id="IPR027417">
    <property type="entry name" value="P-loop_NTPase"/>
</dbReference>
<gene>
    <name evidence="11" type="ORF">ACE11A_01115</name>
</gene>
<organism evidence="11 12">
    <name type="scientific">Streptomyces carpaticus</name>
    <dbReference type="NCBI Taxonomy" id="285558"/>
    <lineage>
        <taxon>Bacteria</taxon>
        <taxon>Bacillati</taxon>
        <taxon>Actinomycetota</taxon>
        <taxon>Actinomycetes</taxon>
        <taxon>Kitasatosporales</taxon>
        <taxon>Streptomycetaceae</taxon>
        <taxon>Streptomyces</taxon>
    </lineage>
</organism>
<evidence type="ECO:0000256" key="5">
    <source>
        <dbReference type="ARBA" id="ARBA00022989"/>
    </source>
</evidence>
<name>A0ABV4ZFT6_9ACTN</name>
<feature type="transmembrane region" description="Helical" evidence="8">
    <location>
        <begin position="39"/>
        <end position="64"/>
    </location>
</feature>
<dbReference type="SUPFAM" id="SSF52540">
    <property type="entry name" value="P-loop containing nucleoside triphosphate hydrolases"/>
    <property type="match status" value="1"/>
</dbReference>
<comment type="subcellular location">
    <subcellularLocation>
        <location evidence="1">Cell membrane</location>
        <topology evidence="1">Multi-pass membrane protein</topology>
    </subcellularLocation>
</comment>
<dbReference type="InterPro" id="IPR011527">
    <property type="entry name" value="ABC1_TM_dom"/>
</dbReference>
<comment type="caution">
    <text evidence="11">The sequence shown here is derived from an EMBL/GenBank/DDBJ whole genome shotgun (WGS) entry which is preliminary data.</text>
</comment>
<accession>A0ABV4ZFT6</accession>
<evidence type="ECO:0000259" key="9">
    <source>
        <dbReference type="PROSITE" id="PS50893"/>
    </source>
</evidence>
<keyword evidence="2 8" id="KW-0812">Transmembrane</keyword>
<evidence type="ECO:0000259" key="10">
    <source>
        <dbReference type="PROSITE" id="PS50929"/>
    </source>
</evidence>
<feature type="transmembrane region" description="Helical" evidence="8">
    <location>
        <begin position="149"/>
        <end position="173"/>
    </location>
</feature>
<dbReference type="InterPro" id="IPR036640">
    <property type="entry name" value="ABC1_TM_sf"/>
</dbReference>
<evidence type="ECO:0000256" key="7">
    <source>
        <dbReference type="SAM" id="MobiDB-lite"/>
    </source>
</evidence>
<feature type="region of interest" description="Disordered" evidence="7">
    <location>
        <begin position="338"/>
        <end position="357"/>
    </location>
</feature>
<dbReference type="InterPro" id="IPR003593">
    <property type="entry name" value="AAA+_ATPase"/>
</dbReference>
<keyword evidence="6 8" id="KW-0472">Membrane</keyword>
<dbReference type="PROSITE" id="PS00211">
    <property type="entry name" value="ABC_TRANSPORTER_1"/>
    <property type="match status" value="1"/>
</dbReference>
<evidence type="ECO:0000256" key="8">
    <source>
        <dbReference type="SAM" id="Phobius"/>
    </source>
</evidence>
<dbReference type="CDD" id="cd18543">
    <property type="entry name" value="ABC_6TM_Rv0194_D1_like"/>
    <property type="match status" value="1"/>
</dbReference>
<keyword evidence="3" id="KW-0547">Nucleotide-binding</keyword>
<sequence length="623" mass="66844">MSATDPAAATPAPPAAAKRSVVRSLLRLWPYVRPVRVRLFGAAAVAILAASLGLTMPLILKWIVDGPVADGDTAGVWLGGIVLLVVGLIEALLFGLRRWLVARPLTRVEAALRSDLYRHVQRLPVSFHDRWPTGQLLSRGTGDLQLLRMWLAFGLTFLIVNTATIVIGCVILLAQQWSLGLILMAPVPVLIVLCMVFENRYSVVTRRAQDQMGDLTTLVEESILGIRVIKGFGRHRSQARAFQALSQRLVDTEIRKAKLLAWIWTFIMTLPELFMGAVLVVGVLQVADGGLTAGTLVAFMATAMALRWPVESIGFLLAMTNDTAAATDRFFEVMDVPVPPDRAREPEPATGDGAGTDEGIRFERVVFRFPDAPPDAPAVLDGIDLHIRPGETMALVGGTGSGKTALTALVPRLHEVTSGRITLDGTDIATLPVREVRERVAVAFEEPTLFSASVRENILMGAPDGDGTDGSGSRDRDAELERALGISQADGFVGALPQGPATEVGEQGLSLSGGQRQRLALARAVVGRPRFLVLDDPLSALDVHTEARVEAALREVLATTTALVVAHRPSTVQLADRVALLSGGRITAVGTHTELLRENAEYRLLMTGTAQPGPSEPEEVTVP</sequence>
<dbReference type="PROSITE" id="PS50929">
    <property type="entry name" value="ABC_TM1F"/>
    <property type="match status" value="1"/>
</dbReference>
<dbReference type="RefSeq" id="WP_375061041.1">
    <property type="nucleotide sequence ID" value="NZ_JBHGBT010000001.1"/>
</dbReference>
<keyword evidence="5 8" id="KW-1133">Transmembrane helix</keyword>
<dbReference type="Pfam" id="PF00664">
    <property type="entry name" value="ABC_membrane"/>
    <property type="match status" value="1"/>
</dbReference>
<dbReference type="InterPro" id="IPR017871">
    <property type="entry name" value="ABC_transporter-like_CS"/>
</dbReference>
<dbReference type="InterPro" id="IPR003439">
    <property type="entry name" value="ABC_transporter-like_ATP-bd"/>
</dbReference>
<evidence type="ECO:0000256" key="2">
    <source>
        <dbReference type="ARBA" id="ARBA00022692"/>
    </source>
</evidence>
<dbReference type="PANTHER" id="PTHR43394:SF1">
    <property type="entry name" value="ATP-BINDING CASSETTE SUB-FAMILY B MEMBER 10, MITOCHONDRIAL"/>
    <property type="match status" value="1"/>
</dbReference>
<protein>
    <submittedName>
        <fullName evidence="11">ABC transporter ATP-binding protein</fullName>
    </submittedName>
</protein>
<feature type="domain" description="ABC transporter" evidence="9">
    <location>
        <begin position="360"/>
        <end position="608"/>
    </location>
</feature>
<reference evidence="11 12" key="1">
    <citation type="submission" date="2024-09" db="EMBL/GenBank/DDBJ databases">
        <title>Draft genome sequence of multifaceted antimicrobials producing Streptomyces sp. strain FH1.</title>
        <authorList>
            <person name="Hassan F."/>
            <person name="Ali H."/>
            <person name="Hassan N."/>
            <person name="Nawaz A."/>
        </authorList>
    </citation>
    <scope>NUCLEOTIDE SEQUENCE [LARGE SCALE GENOMIC DNA]</scope>
    <source>
        <strain evidence="11 12">FH1</strain>
    </source>
</reference>
<evidence type="ECO:0000313" key="12">
    <source>
        <dbReference type="Proteomes" id="UP001577267"/>
    </source>
</evidence>
<dbReference type="GO" id="GO:0005524">
    <property type="term" value="F:ATP binding"/>
    <property type="evidence" value="ECO:0007669"/>
    <property type="project" value="UniProtKB-KW"/>
</dbReference>
<feature type="transmembrane region" description="Helical" evidence="8">
    <location>
        <begin position="259"/>
        <end position="284"/>
    </location>
</feature>
<dbReference type="InterPro" id="IPR039421">
    <property type="entry name" value="Type_1_exporter"/>
</dbReference>
<dbReference type="EMBL" id="JBHGBT010000001">
    <property type="protein sequence ID" value="MFB4192978.1"/>
    <property type="molecule type" value="Genomic_DNA"/>
</dbReference>
<evidence type="ECO:0000256" key="1">
    <source>
        <dbReference type="ARBA" id="ARBA00004651"/>
    </source>
</evidence>
<feature type="transmembrane region" description="Helical" evidence="8">
    <location>
        <begin position="290"/>
        <end position="310"/>
    </location>
</feature>
<dbReference type="Pfam" id="PF00005">
    <property type="entry name" value="ABC_tran"/>
    <property type="match status" value="1"/>
</dbReference>
<evidence type="ECO:0000313" key="11">
    <source>
        <dbReference type="EMBL" id="MFB4192978.1"/>
    </source>
</evidence>
<dbReference type="Proteomes" id="UP001577267">
    <property type="component" value="Unassembled WGS sequence"/>
</dbReference>
<feature type="transmembrane region" description="Helical" evidence="8">
    <location>
        <begin position="179"/>
        <end position="197"/>
    </location>
</feature>
<feature type="transmembrane region" description="Helical" evidence="8">
    <location>
        <begin position="76"/>
        <end position="96"/>
    </location>
</feature>
<evidence type="ECO:0000256" key="3">
    <source>
        <dbReference type="ARBA" id="ARBA00022741"/>
    </source>
</evidence>
<feature type="domain" description="ABC transmembrane type-1" evidence="10">
    <location>
        <begin position="40"/>
        <end position="322"/>
    </location>
</feature>
<dbReference type="PANTHER" id="PTHR43394">
    <property type="entry name" value="ATP-DEPENDENT PERMEASE MDL1, MITOCHONDRIAL"/>
    <property type="match status" value="1"/>
</dbReference>
<evidence type="ECO:0000256" key="6">
    <source>
        <dbReference type="ARBA" id="ARBA00023136"/>
    </source>
</evidence>
<keyword evidence="4 11" id="KW-0067">ATP-binding</keyword>